<feature type="domain" description="N-acetyltransferase" evidence="1">
    <location>
        <begin position="1"/>
        <end position="109"/>
    </location>
</feature>
<accession>A0AA36HN90</accession>
<evidence type="ECO:0000313" key="2">
    <source>
        <dbReference type="EMBL" id="CAJ1371484.1"/>
    </source>
</evidence>
<dbReference type="InterPro" id="IPR000182">
    <property type="entry name" value="GNAT_dom"/>
</dbReference>
<name>A0AA36HN90_9DINO</name>
<evidence type="ECO:0000313" key="3">
    <source>
        <dbReference type="Proteomes" id="UP001178507"/>
    </source>
</evidence>
<proteinExistence type="predicted"/>
<dbReference type="GO" id="GO:0016747">
    <property type="term" value="F:acyltransferase activity, transferring groups other than amino-acyl groups"/>
    <property type="evidence" value="ECO:0007669"/>
    <property type="project" value="InterPro"/>
</dbReference>
<dbReference type="Proteomes" id="UP001178507">
    <property type="component" value="Unassembled WGS sequence"/>
</dbReference>
<dbReference type="EMBL" id="CAUJNA010000081">
    <property type="protein sequence ID" value="CAJ1371484.1"/>
    <property type="molecule type" value="Genomic_DNA"/>
</dbReference>
<gene>
    <name evidence="2" type="ORF">EVOR1521_LOCUS1784</name>
</gene>
<dbReference type="SUPFAM" id="SSF55729">
    <property type="entry name" value="Acyl-CoA N-acyltransferases (Nat)"/>
    <property type="match status" value="1"/>
</dbReference>
<dbReference type="PROSITE" id="PS51186">
    <property type="entry name" value="GNAT"/>
    <property type="match status" value="1"/>
</dbReference>
<dbReference type="AlphaFoldDB" id="A0AA36HN90"/>
<dbReference type="Pfam" id="PF13673">
    <property type="entry name" value="Acetyltransf_10"/>
    <property type="match status" value="1"/>
</dbReference>
<dbReference type="CDD" id="cd04301">
    <property type="entry name" value="NAT_SF"/>
    <property type="match status" value="1"/>
</dbReference>
<dbReference type="InterPro" id="IPR016181">
    <property type="entry name" value="Acyl_CoA_acyltransferase"/>
</dbReference>
<organism evidence="2 3">
    <name type="scientific">Effrenium voratum</name>
    <dbReference type="NCBI Taxonomy" id="2562239"/>
    <lineage>
        <taxon>Eukaryota</taxon>
        <taxon>Sar</taxon>
        <taxon>Alveolata</taxon>
        <taxon>Dinophyceae</taxon>
        <taxon>Suessiales</taxon>
        <taxon>Symbiodiniaceae</taxon>
        <taxon>Effrenium</taxon>
    </lineage>
</organism>
<keyword evidence="3" id="KW-1185">Reference proteome</keyword>
<protein>
    <recommendedName>
        <fullName evidence="1">N-acetyltransferase domain-containing protein</fullName>
    </recommendedName>
</protein>
<dbReference type="Gene3D" id="3.40.630.30">
    <property type="match status" value="1"/>
</dbReference>
<sequence>MILYFHFVWTNMWQEAQIVACGGWSSERPGSGKVEKGLGHLRHFAVHPDWTGKALGRRIFEACVEQARQEGIEDFECFSSLNAEGFYAKLGLRTVGVKEILLRGDLPFPSKVMTTLTTPAS</sequence>
<comment type="caution">
    <text evidence="2">The sequence shown here is derived from an EMBL/GenBank/DDBJ whole genome shotgun (WGS) entry which is preliminary data.</text>
</comment>
<evidence type="ECO:0000259" key="1">
    <source>
        <dbReference type="PROSITE" id="PS51186"/>
    </source>
</evidence>
<reference evidence="2" key="1">
    <citation type="submission" date="2023-08" db="EMBL/GenBank/DDBJ databases">
        <authorList>
            <person name="Chen Y."/>
            <person name="Shah S."/>
            <person name="Dougan E. K."/>
            <person name="Thang M."/>
            <person name="Chan C."/>
        </authorList>
    </citation>
    <scope>NUCLEOTIDE SEQUENCE</scope>
</reference>